<proteinExistence type="predicted"/>
<organism evidence="1 2">
    <name type="scientific">Poriferisphaera corsica</name>
    <dbReference type="NCBI Taxonomy" id="2528020"/>
    <lineage>
        <taxon>Bacteria</taxon>
        <taxon>Pseudomonadati</taxon>
        <taxon>Planctomycetota</taxon>
        <taxon>Phycisphaerae</taxon>
        <taxon>Phycisphaerales</taxon>
        <taxon>Phycisphaeraceae</taxon>
        <taxon>Poriferisphaera</taxon>
    </lineage>
</organism>
<dbReference type="OrthoDB" id="5147591at2"/>
<dbReference type="RefSeq" id="WP_145077723.1">
    <property type="nucleotide sequence ID" value="NZ_CP036425.1"/>
</dbReference>
<accession>A0A517YV79</accession>
<sequence length="118" mass="13247">MGWGRTLLLGDIGNRMDIADTERDINLLKNKLSRQSSAMNEIAQLKDTLKNQSAVDHSQDKMLYRLHQENAELKLYLASLIRLLSSKGLISEEELQAMVEQIDASDGEADGRFEGDVI</sequence>
<evidence type="ECO:0000313" key="2">
    <source>
        <dbReference type="Proteomes" id="UP000317369"/>
    </source>
</evidence>
<keyword evidence="2" id="KW-1185">Reference proteome</keyword>
<name>A0A517YV79_9BACT</name>
<dbReference type="Proteomes" id="UP000317369">
    <property type="component" value="Chromosome"/>
</dbReference>
<reference evidence="1 2" key="1">
    <citation type="submission" date="2019-02" db="EMBL/GenBank/DDBJ databases">
        <title>Deep-cultivation of Planctomycetes and their phenomic and genomic characterization uncovers novel biology.</title>
        <authorList>
            <person name="Wiegand S."/>
            <person name="Jogler M."/>
            <person name="Boedeker C."/>
            <person name="Pinto D."/>
            <person name="Vollmers J."/>
            <person name="Rivas-Marin E."/>
            <person name="Kohn T."/>
            <person name="Peeters S.H."/>
            <person name="Heuer A."/>
            <person name="Rast P."/>
            <person name="Oberbeckmann S."/>
            <person name="Bunk B."/>
            <person name="Jeske O."/>
            <person name="Meyerdierks A."/>
            <person name="Storesund J.E."/>
            <person name="Kallscheuer N."/>
            <person name="Luecker S."/>
            <person name="Lage O.M."/>
            <person name="Pohl T."/>
            <person name="Merkel B.J."/>
            <person name="Hornburger P."/>
            <person name="Mueller R.-W."/>
            <person name="Bruemmer F."/>
            <person name="Labrenz M."/>
            <person name="Spormann A.M."/>
            <person name="Op den Camp H."/>
            <person name="Overmann J."/>
            <person name="Amann R."/>
            <person name="Jetten M.S.M."/>
            <person name="Mascher T."/>
            <person name="Medema M.H."/>
            <person name="Devos D.P."/>
            <person name="Kaster A.-K."/>
            <person name="Ovreas L."/>
            <person name="Rohde M."/>
            <person name="Galperin M.Y."/>
            <person name="Jogler C."/>
        </authorList>
    </citation>
    <scope>NUCLEOTIDE SEQUENCE [LARGE SCALE GENOMIC DNA]</scope>
    <source>
        <strain evidence="1 2">KS4</strain>
    </source>
</reference>
<dbReference type="AlphaFoldDB" id="A0A517YV79"/>
<evidence type="ECO:0000313" key="1">
    <source>
        <dbReference type="EMBL" id="QDU34130.1"/>
    </source>
</evidence>
<dbReference type="KEGG" id="pcor:KS4_21920"/>
<protein>
    <submittedName>
        <fullName evidence="1">Uncharacterized protein</fullName>
    </submittedName>
</protein>
<gene>
    <name evidence="1" type="ORF">KS4_21920</name>
</gene>
<dbReference type="EMBL" id="CP036425">
    <property type="protein sequence ID" value="QDU34130.1"/>
    <property type="molecule type" value="Genomic_DNA"/>
</dbReference>